<evidence type="ECO:0000313" key="4">
    <source>
        <dbReference type="Proteomes" id="UP000265715"/>
    </source>
</evidence>
<evidence type="ECO:0000313" key="3">
    <source>
        <dbReference type="EMBL" id="RIH76465.1"/>
    </source>
</evidence>
<dbReference type="AlphaFoldDB" id="A0A399DWB1"/>
<feature type="transmembrane region" description="Helical" evidence="2">
    <location>
        <begin position="191"/>
        <end position="214"/>
    </location>
</feature>
<dbReference type="Proteomes" id="UP000265715">
    <property type="component" value="Unassembled WGS sequence"/>
</dbReference>
<feature type="region of interest" description="Disordered" evidence="1">
    <location>
        <begin position="1"/>
        <end position="21"/>
    </location>
</feature>
<keyword evidence="2" id="KW-0812">Transmembrane</keyword>
<evidence type="ECO:0000256" key="2">
    <source>
        <dbReference type="SAM" id="Phobius"/>
    </source>
</evidence>
<keyword evidence="2" id="KW-1133">Transmembrane helix</keyword>
<reference evidence="3 4" key="1">
    <citation type="submission" date="2018-08" db="EMBL/GenBank/DDBJ databases">
        <title>Meiothermus terrae DSM 26712 genome sequencing project.</title>
        <authorList>
            <person name="Da Costa M.S."/>
            <person name="Albuquerque L."/>
            <person name="Raposo P."/>
            <person name="Froufe H.J.C."/>
            <person name="Barroso C.S."/>
            <person name="Egas C."/>
        </authorList>
    </citation>
    <scope>NUCLEOTIDE SEQUENCE [LARGE SCALE GENOMIC DNA]</scope>
    <source>
        <strain evidence="3 4">DSM 26712</strain>
    </source>
</reference>
<organism evidence="3 4">
    <name type="scientific">Calidithermus terrae</name>
    <dbReference type="NCBI Taxonomy" id="1408545"/>
    <lineage>
        <taxon>Bacteria</taxon>
        <taxon>Thermotogati</taxon>
        <taxon>Deinococcota</taxon>
        <taxon>Deinococci</taxon>
        <taxon>Thermales</taxon>
        <taxon>Thermaceae</taxon>
        <taxon>Calidithermus</taxon>
    </lineage>
</organism>
<accession>A0A399DWB1</accession>
<keyword evidence="4" id="KW-1185">Reference proteome</keyword>
<evidence type="ECO:0000256" key="1">
    <source>
        <dbReference type="SAM" id="MobiDB-lite"/>
    </source>
</evidence>
<dbReference type="EMBL" id="QXDL01000317">
    <property type="protein sequence ID" value="RIH76465.1"/>
    <property type="molecule type" value="Genomic_DNA"/>
</dbReference>
<gene>
    <name evidence="3" type="ORF">Mterra_03871</name>
</gene>
<protein>
    <submittedName>
        <fullName evidence="3">Uncharacterized protein</fullName>
    </submittedName>
</protein>
<feature type="transmembrane region" description="Helical" evidence="2">
    <location>
        <begin position="156"/>
        <end position="179"/>
    </location>
</feature>
<keyword evidence="2" id="KW-0472">Membrane</keyword>
<comment type="caution">
    <text evidence="3">The sequence shown here is derived from an EMBL/GenBank/DDBJ whole genome shotgun (WGS) entry which is preliminary data.</text>
</comment>
<feature type="transmembrane region" description="Helical" evidence="2">
    <location>
        <begin position="252"/>
        <end position="272"/>
    </location>
</feature>
<feature type="compositionally biased region" description="Low complexity" evidence="1">
    <location>
        <begin position="1"/>
        <end position="17"/>
    </location>
</feature>
<proteinExistence type="predicted"/>
<name>A0A399DWB1_9DEIN</name>
<sequence>MVAQSTPAAGPAHAATGGHEERYEGKLDAGTQARVNAVLARLGFAGLGDWVRSMNLDLRARLGEATAHVKTGNFEEVREYLELAHDAYKERYYPVVQVLDPAFADRFDRLLGRMQDAVGLRATDLAVALAEVQEVEERLEGRSLGFNHTLQVQLELLLLGIPRAFLFILAALLAVFPLYLVNLTFGGRNAYWRLLGLAFFFLFLPAVIEGLAYVSAILADPRFGNLTFLAPLSTFSIQGSLIAQLLWGLTLFLVIGLSAAGLRGIAVQFGLIQDRRARNTTTVVQTNPGLAATAPMRTAPDPKLTSETIVEWDEEF</sequence>